<dbReference type="Proteomes" id="UP000660611">
    <property type="component" value="Unassembled WGS sequence"/>
</dbReference>
<dbReference type="EMBL" id="BONQ01000076">
    <property type="protein sequence ID" value="GIG46667.1"/>
    <property type="molecule type" value="Genomic_DNA"/>
</dbReference>
<gene>
    <name evidence="1" type="ORF">Dsi01nite_047080</name>
</gene>
<evidence type="ECO:0000313" key="1">
    <source>
        <dbReference type="EMBL" id="GIG46667.1"/>
    </source>
</evidence>
<dbReference type="AlphaFoldDB" id="A0A919PN46"/>
<accession>A0A919PN46</accession>
<reference evidence="1" key="1">
    <citation type="submission" date="2021-01" db="EMBL/GenBank/DDBJ databases">
        <title>Whole genome shotgun sequence of Dactylosporangium siamense NBRC 106093.</title>
        <authorList>
            <person name="Komaki H."/>
            <person name="Tamura T."/>
        </authorList>
    </citation>
    <scope>NUCLEOTIDE SEQUENCE</scope>
    <source>
        <strain evidence="1">NBRC 106093</strain>
    </source>
</reference>
<name>A0A919PN46_9ACTN</name>
<protein>
    <submittedName>
        <fullName evidence="1">Uncharacterized protein</fullName>
    </submittedName>
</protein>
<evidence type="ECO:0000313" key="2">
    <source>
        <dbReference type="Proteomes" id="UP000660611"/>
    </source>
</evidence>
<proteinExistence type="predicted"/>
<comment type="caution">
    <text evidence="1">The sequence shown here is derived from an EMBL/GenBank/DDBJ whole genome shotgun (WGS) entry which is preliminary data.</text>
</comment>
<organism evidence="1 2">
    <name type="scientific">Dactylosporangium siamense</name>
    <dbReference type="NCBI Taxonomy" id="685454"/>
    <lineage>
        <taxon>Bacteria</taxon>
        <taxon>Bacillati</taxon>
        <taxon>Actinomycetota</taxon>
        <taxon>Actinomycetes</taxon>
        <taxon>Micromonosporales</taxon>
        <taxon>Micromonosporaceae</taxon>
        <taxon>Dactylosporangium</taxon>
    </lineage>
</organism>
<keyword evidence="2" id="KW-1185">Reference proteome</keyword>
<sequence length="395" mass="43535">MRSGDAPWSRSDRESSIYMYIHPCGCGSVDFDPEREVRQVDGVWISQYTGECRNCGTRRQFVFRISEEIPRLAPGAWSTRTEPSELIDPGEWLSIADDLGVTADDDVLELDEEQQCYRRVDLGLAAGAIEEILLSLPEGADALPAGAVRAEVGRRLYAADPARFRRDQLEHARDVYASLGGDVQPHDWAGWPLRARSVNEASLFAELHRCGCGQIEFDRKALWVPAPPGETRATLTYSGDCDRCDSPRYFSFSVPADADSRRAPDPLEAGYGYPGDGPSEVLDPAQFWLYANHCAGAADQLLAEAPADLWSADENWDGMTELLATAVAAVHEALAFIPPGADRVPATAFRSATGRVLHRTNPEIFGRDRLAAVHAERDRRLQNFLADHPPPDGEE</sequence>
<dbReference type="RefSeq" id="WP_203848437.1">
    <property type="nucleotide sequence ID" value="NZ_BAAAVW010000015.1"/>
</dbReference>